<feature type="binding site" evidence="11">
    <location>
        <position position="537"/>
    </location>
    <ligand>
        <name>ATP</name>
        <dbReference type="ChEBI" id="CHEBI:30616"/>
    </ligand>
</feature>
<evidence type="ECO:0000313" key="15">
    <source>
        <dbReference type="EMBL" id="AVM22891.1"/>
    </source>
</evidence>
<dbReference type="SUPFAM" id="SSF55326">
    <property type="entry name" value="PurM N-terminal domain-like"/>
    <property type="match status" value="2"/>
</dbReference>
<evidence type="ECO:0000256" key="10">
    <source>
        <dbReference type="ARBA" id="ARBA00064392"/>
    </source>
</evidence>
<comment type="caution">
    <text evidence="11">Lacks conserved residue(s) required for the propagation of feature annotation.</text>
</comment>
<feature type="domain" description="Phosphoribosylformylglycinamidine synthase linker" evidence="14">
    <location>
        <begin position="12"/>
        <end position="58"/>
    </location>
</feature>
<feature type="binding site" evidence="11">
    <location>
        <position position="121"/>
    </location>
    <ligand>
        <name>substrate</name>
    </ligand>
</feature>
<feature type="binding site" evidence="11">
    <location>
        <position position="500"/>
    </location>
    <ligand>
        <name>ATP</name>
        <dbReference type="ChEBI" id="CHEBI:30616"/>
    </ligand>
</feature>
<protein>
    <recommendedName>
        <fullName evidence="11">Phosphoribosylformylglycinamidine synthase subunit PurL</fullName>
        <shortName evidence="11">FGAM synthase</shortName>
        <ecNumber evidence="11">6.3.5.3</ecNumber>
    </recommendedName>
    <alternativeName>
        <fullName evidence="11">Formylglycinamide ribonucleotide amidotransferase subunit II</fullName>
        <shortName evidence="11">FGAR amidotransferase II</shortName>
        <shortName evidence="11">FGAR-AT II</shortName>
    </alternativeName>
    <alternativeName>
        <fullName evidence="11">Glutamine amidotransferase PurL</fullName>
    </alternativeName>
    <alternativeName>
        <fullName evidence="11">Phosphoribosylformylglycinamidine synthase subunit II</fullName>
    </alternativeName>
</protein>
<evidence type="ECO:0000259" key="14">
    <source>
        <dbReference type="Pfam" id="PF18072"/>
    </source>
</evidence>
<dbReference type="Gene3D" id="3.30.1330.10">
    <property type="entry name" value="PurM-like, N-terminal domain"/>
    <property type="match status" value="2"/>
</dbReference>
<dbReference type="InterPro" id="IPR010074">
    <property type="entry name" value="PRibForGlyAmidine_synth_PurL"/>
</dbReference>
<proteinExistence type="inferred from homology"/>
<dbReference type="FunFam" id="3.90.650.10:FF:000009">
    <property type="entry name" value="Phosphoribosylformylglycinamidine synthase subunit PurL"/>
    <property type="match status" value="1"/>
</dbReference>
<dbReference type="InterPro" id="IPR036676">
    <property type="entry name" value="PurM-like_C_sf"/>
</dbReference>
<dbReference type="GO" id="GO:0000287">
    <property type="term" value="F:magnesium ion binding"/>
    <property type="evidence" value="ECO:0007669"/>
    <property type="project" value="UniProtKB-UniRule"/>
</dbReference>
<dbReference type="Gene3D" id="3.90.650.10">
    <property type="entry name" value="PurM-like C-terminal domain"/>
    <property type="match status" value="2"/>
</dbReference>
<reference evidence="15 16" key="1">
    <citation type="submission" date="2018-02" db="EMBL/GenBank/DDBJ databases">
        <title>The complete genome of two Bacillus pumilus strains from Cuatro Cienegas, Coahuila, Mexico.</title>
        <authorList>
            <person name="Zarza E."/>
            <person name="Alcaraz L.D."/>
            <person name="Aguilar-Salinas B."/>
            <person name="Islas A."/>
            <person name="Olmedo-Alvarez G."/>
        </authorList>
    </citation>
    <scope>NUCLEOTIDE SEQUENCE [LARGE SCALE GENOMIC DNA]</scope>
    <source>
        <strain evidence="15 16">145</strain>
    </source>
</reference>
<feature type="domain" description="PurM-like N-terminal" evidence="12">
    <location>
        <begin position="79"/>
        <end position="194"/>
    </location>
</feature>
<keyword evidence="5 11" id="KW-0658">Purine biosynthesis</keyword>
<comment type="function">
    <text evidence="9 11">Part of the phosphoribosylformylglycinamidine synthase complex involved in the purines biosynthetic pathway. Catalyzes the ATP-dependent conversion of formylglycinamide ribonucleotide (FGAR) and glutamine to yield formylglycinamidine ribonucleotide (FGAM) and glutamate. The FGAM synthase complex is composed of three subunits. PurQ produces an ammonia molecule by converting glutamine to glutamate. PurL transfers the ammonia molecule to FGAR to form FGAM in an ATP-dependent manner. PurS interacts with PurQ and PurL and is thought to assist in the transfer of the ammonia molecule from PurQ to PurL.</text>
</comment>
<evidence type="ECO:0000259" key="12">
    <source>
        <dbReference type="Pfam" id="PF00586"/>
    </source>
</evidence>
<gene>
    <name evidence="11" type="primary">purL</name>
    <name evidence="15" type="ORF">C5695_03180</name>
</gene>
<feature type="domain" description="PurM-like C-terminal" evidence="13">
    <location>
        <begin position="575"/>
        <end position="711"/>
    </location>
</feature>
<keyword evidence="7 11" id="KW-0460">Magnesium</keyword>
<dbReference type="SUPFAM" id="SSF56042">
    <property type="entry name" value="PurM C-terminal domain-like"/>
    <property type="match status" value="2"/>
</dbReference>
<evidence type="ECO:0000256" key="6">
    <source>
        <dbReference type="ARBA" id="ARBA00022840"/>
    </source>
</evidence>
<comment type="subunit">
    <text evidence="10 11">Monomer. Part of the FGAM synthase complex composed of 1 PurL, 1 PurQ and 2 PurS subunits.</text>
</comment>
<dbReference type="InterPro" id="IPR041609">
    <property type="entry name" value="PurL_linker"/>
</dbReference>
<dbReference type="CDD" id="cd02203">
    <property type="entry name" value="PurL_repeat1"/>
    <property type="match status" value="1"/>
</dbReference>
<dbReference type="GO" id="GO:0004642">
    <property type="term" value="F:phosphoribosylformylglycinamidine synthase activity"/>
    <property type="evidence" value="ECO:0007669"/>
    <property type="project" value="UniProtKB-UniRule"/>
</dbReference>
<dbReference type="GO" id="GO:0005524">
    <property type="term" value="F:ATP binding"/>
    <property type="evidence" value="ECO:0007669"/>
    <property type="project" value="UniProtKB-UniRule"/>
</dbReference>
<comment type="subcellular location">
    <subcellularLocation>
        <location evidence="11">Cytoplasm</location>
    </subcellularLocation>
</comment>
<comment type="pathway">
    <text evidence="11">Purine metabolism; IMP biosynthesis via de novo pathway; 5-amino-1-(5-phospho-D-ribosyl)imidazole from N(2)-formyl-N(1)-(5-phospho-D-ribosyl)glycinamide: step 1/2.</text>
</comment>
<feature type="binding site" evidence="11">
    <location>
        <position position="98"/>
    </location>
    <ligand>
        <name>Mg(2+)</name>
        <dbReference type="ChEBI" id="CHEBI:18420"/>
        <label>1</label>
    </ligand>
</feature>
<dbReference type="InterPro" id="IPR036921">
    <property type="entry name" value="PurM-like_N_sf"/>
</dbReference>
<keyword evidence="3 11" id="KW-0479">Metal-binding</keyword>
<dbReference type="HAMAP" id="MF_00420">
    <property type="entry name" value="PurL_2"/>
    <property type="match status" value="1"/>
</dbReference>
<keyword evidence="4 11" id="KW-0547">Nucleotide-binding</keyword>
<dbReference type="PANTHER" id="PTHR43555:SF1">
    <property type="entry name" value="PHOSPHORIBOSYLFORMYLGLYCINAMIDINE SYNTHASE SUBUNIT PURL"/>
    <property type="match status" value="1"/>
</dbReference>
<dbReference type="EC" id="6.3.5.3" evidence="11"/>
<dbReference type="EMBL" id="CP027116">
    <property type="protein sequence ID" value="AVM22891.1"/>
    <property type="molecule type" value="Genomic_DNA"/>
</dbReference>
<dbReference type="Pfam" id="PF02769">
    <property type="entry name" value="AIRS_C"/>
    <property type="match status" value="2"/>
</dbReference>
<name>A0AAD0MLF4_BACPU</name>
<feature type="binding site" evidence="11">
    <location>
        <position position="538"/>
    </location>
    <ligand>
        <name>Mg(2+)</name>
        <dbReference type="ChEBI" id="CHEBI:18420"/>
        <label>1</label>
    </ligand>
</feature>
<feature type="binding site" evidence="11">
    <location>
        <position position="540"/>
    </location>
    <ligand>
        <name>substrate</name>
    </ligand>
</feature>
<dbReference type="FunFam" id="3.30.1330.10:FF:000004">
    <property type="entry name" value="Phosphoribosylformylglycinamidine synthase subunit PurL"/>
    <property type="match status" value="1"/>
</dbReference>
<comment type="catalytic activity">
    <reaction evidence="8 11">
        <text>N(2)-formyl-N(1)-(5-phospho-beta-D-ribosyl)glycinamide + L-glutamine + ATP + H2O = 2-formamido-N(1)-(5-O-phospho-beta-D-ribosyl)acetamidine + L-glutamate + ADP + phosphate + H(+)</text>
        <dbReference type="Rhea" id="RHEA:17129"/>
        <dbReference type="ChEBI" id="CHEBI:15377"/>
        <dbReference type="ChEBI" id="CHEBI:15378"/>
        <dbReference type="ChEBI" id="CHEBI:29985"/>
        <dbReference type="ChEBI" id="CHEBI:30616"/>
        <dbReference type="ChEBI" id="CHEBI:43474"/>
        <dbReference type="ChEBI" id="CHEBI:58359"/>
        <dbReference type="ChEBI" id="CHEBI:147286"/>
        <dbReference type="ChEBI" id="CHEBI:147287"/>
        <dbReference type="ChEBI" id="CHEBI:456216"/>
        <dbReference type="EC" id="6.3.5.3"/>
    </reaction>
</comment>
<evidence type="ECO:0000259" key="13">
    <source>
        <dbReference type="Pfam" id="PF02769"/>
    </source>
</evidence>
<evidence type="ECO:0000256" key="9">
    <source>
        <dbReference type="ARBA" id="ARBA00059671"/>
    </source>
</evidence>
<feature type="binding site" evidence="11">
    <location>
        <position position="57"/>
    </location>
    <ligand>
        <name>ATP</name>
        <dbReference type="ChEBI" id="CHEBI:30616"/>
    </ligand>
</feature>
<evidence type="ECO:0000256" key="2">
    <source>
        <dbReference type="ARBA" id="ARBA00022598"/>
    </source>
</evidence>
<dbReference type="Pfam" id="PF18072">
    <property type="entry name" value="FGAR-AT_linker"/>
    <property type="match status" value="1"/>
</dbReference>
<accession>A0AAD0MLF4</accession>
<evidence type="ECO:0000313" key="16">
    <source>
        <dbReference type="Proteomes" id="UP000264960"/>
    </source>
</evidence>
<keyword evidence="2 11" id="KW-0436">Ligase</keyword>
<dbReference type="CDD" id="cd02204">
    <property type="entry name" value="PurL_repeat2"/>
    <property type="match status" value="1"/>
</dbReference>
<comment type="similarity">
    <text evidence="11">Belongs to the FGAMS family.</text>
</comment>
<evidence type="ECO:0000256" key="11">
    <source>
        <dbReference type="HAMAP-Rule" id="MF_00420"/>
    </source>
</evidence>
<feature type="domain" description="PurM-like N-terminal" evidence="12">
    <location>
        <begin position="443"/>
        <end position="562"/>
    </location>
</feature>
<dbReference type="InterPro" id="IPR010918">
    <property type="entry name" value="PurM-like_C_dom"/>
</dbReference>
<keyword evidence="1 11" id="KW-0963">Cytoplasm</keyword>
<dbReference type="NCBIfam" id="NF002290">
    <property type="entry name" value="PRK01213.1"/>
    <property type="match status" value="1"/>
</dbReference>
<evidence type="ECO:0000256" key="5">
    <source>
        <dbReference type="ARBA" id="ARBA00022755"/>
    </source>
</evidence>
<dbReference type="FunFam" id="3.30.1330.10:FF:000011">
    <property type="entry name" value="Phosphoribosylformylglycinamidine synthase subunit PurL"/>
    <property type="match status" value="1"/>
</dbReference>
<feature type="binding site" evidence="11">
    <location>
        <position position="245"/>
    </location>
    <ligand>
        <name>substrate</name>
    </ligand>
</feature>
<dbReference type="PIRSF" id="PIRSF001587">
    <property type="entry name" value="FGAM_synthase_II"/>
    <property type="match status" value="1"/>
</dbReference>
<feature type="binding site" evidence="11">
    <location>
        <position position="122"/>
    </location>
    <ligand>
        <name>Mg(2+)</name>
        <dbReference type="ChEBI" id="CHEBI:18420"/>
        <label>2</label>
    </ligand>
</feature>
<evidence type="ECO:0000256" key="3">
    <source>
        <dbReference type="ARBA" id="ARBA00022723"/>
    </source>
</evidence>
<dbReference type="RefSeq" id="WP_117729107.1">
    <property type="nucleotide sequence ID" value="NZ_CP027116.1"/>
</dbReference>
<dbReference type="InterPro" id="IPR016188">
    <property type="entry name" value="PurM-like_N"/>
</dbReference>
<dbReference type="GO" id="GO:0006189">
    <property type="term" value="P:'de novo' IMP biosynthetic process"/>
    <property type="evidence" value="ECO:0007669"/>
    <property type="project" value="UniProtKB-UniRule"/>
</dbReference>
<organism evidence="15 16">
    <name type="scientific">Bacillus pumilus</name>
    <name type="common">Bacillus mesentericus</name>
    <dbReference type="NCBI Taxonomy" id="1408"/>
    <lineage>
        <taxon>Bacteria</taxon>
        <taxon>Bacillati</taxon>
        <taxon>Bacillota</taxon>
        <taxon>Bacilli</taxon>
        <taxon>Bacillales</taxon>
        <taxon>Bacillaceae</taxon>
        <taxon>Bacillus</taxon>
    </lineage>
</organism>
<feature type="active site" evidence="11">
    <location>
        <position position="54"/>
    </location>
</feature>
<feature type="active site" description="Proton acceptor" evidence="11">
    <location>
        <position position="100"/>
    </location>
</feature>
<dbReference type="Pfam" id="PF00586">
    <property type="entry name" value="AIRS"/>
    <property type="match status" value="2"/>
</dbReference>
<evidence type="ECO:0000256" key="4">
    <source>
        <dbReference type="ARBA" id="ARBA00022741"/>
    </source>
</evidence>
<evidence type="ECO:0000256" key="7">
    <source>
        <dbReference type="ARBA" id="ARBA00022842"/>
    </source>
</evidence>
<dbReference type="NCBIfam" id="TIGR01736">
    <property type="entry name" value="FGAM_synth_II"/>
    <property type="match status" value="1"/>
</dbReference>
<feature type="binding site" evidence="11">
    <location>
        <begin position="99"/>
        <end position="102"/>
    </location>
    <ligand>
        <name>substrate</name>
    </ligand>
</feature>
<dbReference type="PANTHER" id="PTHR43555">
    <property type="entry name" value="PHOSPHORIBOSYLFORMYLGLYCINAMIDINE SYNTHASE SUBUNIT PURL"/>
    <property type="match status" value="1"/>
</dbReference>
<keyword evidence="6 11" id="KW-0067">ATP-binding</keyword>
<feature type="binding site" evidence="11">
    <location>
        <position position="96"/>
    </location>
    <ligand>
        <name>ATP</name>
        <dbReference type="ChEBI" id="CHEBI:30616"/>
    </ligand>
</feature>
<feature type="binding site" evidence="11">
    <location>
        <position position="273"/>
    </location>
    <ligand>
        <name>Mg(2+)</name>
        <dbReference type="ChEBI" id="CHEBI:18420"/>
        <label>2</label>
    </ligand>
</feature>
<dbReference type="Proteomes" id="UP000264960">
    <property type="component" value="Chromosome"/>
</dbReference>
<evidence type="ECO:0000256" key="8">
    <source>
        <dbReference type="ARBA" id="ARBA00052585"/>
    </source>
</evidence>
<feature type="domain" description="PurM-like C-terminal" evidence="13">
    <location>
        <begin position="207"/>
        <end position="359"/>
    </location>
</feature>
<dbReference type="AlphaFoldDB" id="A0AAD0MLF4"/>
<dbReference type="GO" id="GO:0005737">
    <property type="term" value="C:cytoplasm"/>
    <property type="evidence" value="ECO:0007669"/>
    <property type="project" value="UniProtKB-SubCell"/>
</dbReference>
<sequence length="743" mass="80407">MSLLLEPSHKQIKEEKLYQQMGLSDEEFALIESIIGRLPNYTETGIFSVMWSEHCSYKNSKPVLSKFPTKGEHVLQGPGEGAGIVDIGDNQAVVFKIESHNHPSAIEPYQGAATGVGGIIRDVFSMGARPIAVLNSLRFGELTSPRVKYLFEEVVAGIAGYGNCIGIPTVGGEVHFDQSYEGNPLVNAMCVGLINHEDIKKGQAKGVGNTVMYVGAKTGRDGIHGATFASEEFSDESEEKRSAVQVGDPFMEKLLLEACLEVIKNDALVGIQDMGAAGLTSSSAEMASKAGSGIEMNLDLIPQRETGMSAYEMMLSESQERMLLVIEKGREQEIIDIFEKYDLEAVSVGHVTDDKMLRLLHQGEVVCELPVDALAEEAPVYHKPSSEPAYYREFLETKVEAPAITDAAQTLKQLLQQPTIASKEWVYDQYDYMVRTNTVVAPGSDAGVLRIRGTKKALAMTTDCNARYLYLDPEVGGKIAVAEAARNIVCSGARPLAVTDNLNFGNPEKPEIFWQIEKSADGISEACRTLSTPVIGGNVSLYNESNGTAIYPTPVIGMVGLVEDTAHITTQSFQQAGDVIFVIGETKEEFAGSELQKMTEGRIYGKAPEIDLDVELTRQEALLAAIQNGLVQSAHDVSEGGLGVALAESTFGTDGLGADIHIDLNSEASLFSETQSRFVVTVKPEHRQAFTAAVKDAKEVGTVTNDGVFTVKNQEGQQWIHAAVNELERAWKGAIPCLLKSEA</sequence>
<evidence type="ECO:0000256" key="1">
    <source>
        <dbReference type="ARBA" id="ARBA00022490"/>
    </source>
</evidence>
<feature type="binding site" evidence="11">
    <location>
        <begin position="317"/>
        <end position="319"/>
    </location>
    <ligand>
        <name>substrate</name>
    </ligand>
</feature>